<protein>
    <submittedName>
        <fullName evidence="2">Sulfatase domain-containing protein</fullName>
    </submittedName>
</protein>
<evidence type="ECO:0000313" key="1">
    <source>
        <dbReference type="Proteomes" id="UP000095286"/>
    </source>
</evidence>
<reference evidence="2" key="1">
    <citation type="submission" date="2016-11" db="UniProtKB">
        <authorList>
            <consortium name="WormBaseParasite"/>
        </authorList>
    </citation>
    <scope>IDENTIFICATION</scope>
    <source>
        <strain evidence="2">KR3021</strain>
    </source>
</reference>
<proteinExistence type="predicted"/>
<evidence type="ECO:0000313" key="2">
    <source>
        <dbReference type="WBParaSite" id="RSKR_0001121100.1"/>
    </source>
</evidence>
<accession>A0AC35UFH7</accession>
<organism evidence="1 2">
    <name type="scientific">Rhabditophanes sp. KR3021</name>
    <dbReference type="NCBI Taxonomy" id="114890"/>
    <lineage>
        <taxon>Eukaryota</taxon>
        <taxon>Metazoa</taxon>
        <taxon>Ecdysozoa</taxon>
        <taxon>Nematoda</taxon>
        <taxon>Chromadorea</taxon>
        <taxon>Rhabditida</taxon>
        <taxon>Tylenchina</taxon>
        <taxon>Panagrolaimomorpha</taxon>
        <taxon>Strongyloidoidea</taxon>
        <taxon>Alloionematidae</taxon>
        <taxon>Rhabditophanes</taxon>
    </lineage>
</organism>
<sequence length="281" mass="32417">MLTNLLHDYLDPMFISDKYFAKFFKDNEKRLENSFVFLMADHGHRISGFAKTKMGGFESNNPSLMMTVPKALRSNKELMKNLRDNANKHKSHFDTYATMLDIITEAGRTGFKNLTEFDLTSVVQSDTIKGKSLFRPIHEEDRDCYSMNIPSQFCLCEPKFSPVEHVHQNILNALKSAFVTELNMKLDNDGLRLKCAKMVLNPDKPFIVEYVMGKSKRIVFKITATTLPGNAEYKAFINENMKLEDSNIIRLNHYAEQAEVCEKKSTFRRFCYCKSLIKTIS</sequence>
<name>A0AC35UFH7_9BILA</name>
<dbReference type="Proteomes" id="UP000095286">
    <property type="component" value="Unplaced"/>
</dbReference>
<dbReference type="WBParaSite" id="RSKR_0001121100.1">
    <property type="protein sequence ID" value="RSKR_0001121100.1"/>
    <property type="gene ID" value="RSKR_0001121100"/>
</dbReference>